<dbReference type="EMBL" id="NCSJ02000183">
    <property type="protein sequence ID" value="RFU27961.1"/>
    <property type="molecule type" value="Genomic_DNA"/>
</dbReference>
<proteinExistence type="inferred from homology"/>
<feature type="non-terminal residue" evidence="7">
    <location>
        <position position="1"/>
    </location>
</feature>
<dbReference type="Pfam" id="PF00187">
    <property type="entry name" value="Chitin_bind_1"/>
    <property type="match status" value="1"/>
</dbReference>
<dbReference type="CDD" id="cd06922">
    <property type="entry name" value="ChtBD1_GH18_1"/>
    <property type="match status" value="1"/>
</dbReference>
<dbReference type="InterPro" id="IPR017853">
    <property type="entry name" value="GH"/>
</dbReference>
<evidence type="ECO:0000259" key="6">
    <source>
        <dbReference type="PROSITE" id="PS51910"/>
    </source>
</evidence>
<feature type="disulfide bond" evidence="4">
    <location>
        <begin position="133"/>
        <end position="145"/>
    </location>
</feature>
<dbReference type="GO" id="GO:0005975">
    <property type="term" value="P:carbohydrate metabolic process"/>
    <property type="evidence" value="ECO:0007669"/>
    <property type="project" value="InterPro"/>
</dbReference>
<dbReference type="InterPro" id="IPR029070">
    <property type="entry name" value="Chitinase_insertion_sf"/>
</dbReference>
<dbReference type="InterPro" id="IPR011583">
    <property type="entry name" value="Chitinase_II/V-like_cat"/>
</dbReference>
<dbReference type="GO" id="GO:0008843">
    <property type="term" value="F:endochitinase activity"/>
    <property type="evidence" value="ECO:0007669"/>
    <property type="project" value="UniProtKB-EC"/>
</dbReference>
<evidence type="ECO:0000256" key="3">
    <source>
        <dbReference type="ARBA" id="ARBA00022669"/>
    </source>
</evidence>
<evidence type="ECO:0000313" key="7">
    <source>
        <dbReference type="EMBL" id="RFU27961.1"/>
    </source>
</evidence>
<dbReference type="EC" id="3.2.1.14" evidence="2"/>
<dbReference type="SUPFAM" id="SSF54556">
    <property type="entry name" value="Chitinase insertion domain"/>
    <property type="match status" value="1"/>
</dbReference>
<feature type="non-terminal residue" evidence="7">
    <location>
        <position position="847"/>
    </location>
</feature>
<dbReference type="GO" id="GO:0008061">
    <property type="term" value="F:chitin binding"/>
    <property type="evidence" value="ECO:0007669"/>
    <property type="project" value="UniProtKB-UniRule"/>
</dbReference>
<evidence type="ECO:0000313" key="8">
    <source>
        <dbReference type="Proteomes" id="UP000258309"/>
    </source>
</evidence>
<accession>A0A3E2H3S2</accession>
<dbReference type="SMART" id="SM00270">
    <property type="entry name" value="ChtBD1"/>
    <property type="match status" value="2"/>
</dbReference>
<keyword evidence="4" id="KW-1015">Disulfide bond</keyword>
<dbReference type="PROSITE" id="PS50941">
    <property type="entry name" value="CHIT_BIND_I_2"/>
    <property type="match status" value="1"/>
</dbReference>
<dbReference type="Gene3D" id="3.30.60.10">
    <property type="entry name" value="Endochitinase-like"/>
    <property type="match status" value="1"/>
</dbReference>
<comment type="caution">
    <text evidence="4">Lacks conserved residue(s) required for the propagation of feature annotation.</text>
</comment>
<dbReference type="PROSITE" id="PS00026">
    <property type="entry name" value="CHIT_BIND_I_1"/>
    <property type="match status" value="1"/>
</dbReference>
<name>A0A3E2H3S2_SCYLI</name>
<reference evidence="7 8" key="1">
    <citation type="submission" date="2018-05" db="EMBL/GenBank/DDBJ databases">
        <title>Draft genome sequence of Scytalidium lignicola DSM 105466, a ubiquitous saprotrophic fungus.</title>
        <authorList>
            <person name="Buettner E."/>
            <person name="Gebauer A.M."/>
            <person name="Hofrichter M."/>
            <person name="Liers C."/>
            <person name="Kellner H."/>
        </authorList>
    </citation>
    <scope>NUCLEOTIDE SEQUENCE [LARGE SCALE GENOMIC DNA]</scope>
    <source>
        <strain evidence="7 8">DSM 105466</strain>
    </source>
</reference>
<dbReference type="PANTHER" id="PTHR11177">
    <property type="entry name" value="CHITINASE"/>
    <property type="match status" value="1"/>
</dbReference>
<dbReference type="OrthoDB" id="73875at2759"/>
<dbReference type="InterPro" id="IPR001223">
    <property type="entry name" value="Glyco_hydro18_cat"/>
</dbReference>
<dbReference type="Gene3D" id="3.10.50.10">
    <property type="match status" value="1"/>
</dbReference>
<feature type="domain" description="GH18" evidence="6">
    <location>
        <begin position="142"/>
        <end position="494"/>
    </location>
</feature>
<dbReference type="InterPro" id="IPR036861">
    <property type="entry name" value="Endochitinase-like_sf"/>
</dbReference>
<dbReference type="InterPro" id="IPR018371">
    <property type="entry name" value="Chitin-binding_1_CS"/>
</dbReference>
<comment type="similarity">
    <text evidence="1">Belongs to the glycosyl hydrolase 18 family. Chitinase class V subfamily.</text>
</comment>
<dbReference type="PROSITE" id="PS51910">
    <property type="entry name" value="GH18_2"/>
    <property type="match status" value="1"/>
</dbReference>
<dbReference type="CDD" id="cd00035">
    <property type="entry name" value="ChtBD1"/>
    <property type="match status" value="1"/>
</dbReference>
<dbReference type="SMART" id="SM00636">
    <property type="entry name" value="Glyco_18"/>
    <property type="match status" value="1"/>
</dbReference>
<dbReference type="STRING" id="5539.A0A3E2H3S2"/>
<keyword evidence="3 4" id="KW-0147">Chitin-binding</keyword>
<dbReference type="Proteomes" id="UP000258309">
    <property type="component" value="Unassembled WGS sequence"/>
</dbReference>
<dbReference type="AlphaFoldDB" id="A0A3E2H3S2"/>
<evidence type="ECO:0000256" key="4">
    <source>
        <dbReference type="PROSITE-ProRule" id="PRU00261"/>
    </source>
</evidence>
<feature type="domain" description="Chitin-binding type-1" evidence="5">
    <location>
        <begin position="115"/>
        <end position="164"/>
    </location>
</feature>
<dbReference type="SUPFAM" id="SSF57016">
    <property type="entry name" value="Plant lectins/antimicrobial peptides"/>
    <property type="match status" value="1"/>
</dbReference>
<gene>
    <name evidence="7" type="ORF">B7463_g8376</name>
</gene>
<organism evidence="7 8">
    <name type="scientific">Scytalidium lignicola</name>
    <name type="common">Hyphomycete</name>
    <dbReference type="NCBI Taxonomy" id="5539"/>
    <lineage>
        <taxon>Eukaryota</taxon>
        <taxon>Fungi</taxon>
        <taxon>Dikarya</taxon>
        <taxon>Ascomycota</taxon>
        <taxon>Pezizomycotina</taxon>
        <taxon>Leotiomycetes</taxon>
        <taxon>Leotiomycetes incertae sedis</taxon>
        <taxon>Scytalidium</taxon>
    </lineage>
</organism>
<evidence type="ECO:0000259" key="5">
    <source>
        <dbReference type="PROSITE" id="PS50941"/>
    </source>
</evidence>
<evidence type="ECO:0000256" key="1">
    <source>
        <dbReference type="ARBA" id="ARBA00008682"/>
    </source>
</evidence>
<protein>
    <recommendedName>
        <fullName evidence="2">chitinase</fullName>
        <ecNumber evidence="2">3.2.1.14</ecNumber>
    </recommendedName>
</protein>
<dbReference type="Gene3D" id="3.20.20.80">
    <property type="entry name" value="Glycosidases"/>
    <property type="match status" value="1"/>
</dbReference>
<dbReference type="GO" id="GO:0006032">
    <property type="term" value="P:chitin catabolic process"/>
    <property type="evidence" value="ECO:0007669"/>
    <property type="project" value="TreeGrafter"/>
</dbReference>
<dbReference type="GO" id="GO:0005576">
    <property type="term" value="C:extracellular region"/>
    <property type="evidence" value="ECO:0007669"/>
    <property type="project" value="TreeGrafter"/>
</dbReference>
<dbReference type="SUPFAM" id="SSF51445">
    <property type="entry name" value="(Trans)glycosidases"/>
    <property type="match status" value="1"/>
</dbReference>
<evidence type="ECO:0000256" key="2">
    <source>
        <dbReference type="ARBA" id="ARBA00012729"/>
    </source>
</evidence>
<dbReference type="InterPro" id="IPR001002">
    <property type="entry name" value="Chitin-bd_1"/>
</dbReference>
<sequence length="847" mass="93143">MVNYTGKHLQLYRYTLGQCSPGLRSPADTYGLAQTPASTVECSRRGPPQAPTLWAMRAAIAVALIVDLRWLPLAKVQSCSATVPCAIGCCDKYGVCGLGPDFCSTENCVNSCDAKAECNPDNWPSQYVSSTTCPLNVCCSQYGFCGTTEEFCGNSTVQRPSCDIGSQSITRVIGYYASGSASRSCDAMIPQSFPQGVYSHIYFAFGSINPDTFEVIPADAPTATTFSDLATAPITHQNVFFSSLTLFMTTWGFTGVDIDWEYPAADDRNSRPEDYENFPKFLSNLKTALDEYKFGLSIMLPTSYWYLQHFDLAAIEPSVDWFNYMSYDLHGTWDIGNEWTGAYLDAHTNLTEIIDTLDLLWRNNITPSKVNLGLAFYGCSFTIVSSSCSAPGCAYLSAGDAGDCSATAGILFNSEIEELINENNLSLILYSDAAVKVITWNEDQWASFDDQDTWKLKADFAKSQCLGSVFVWSVDYDDSNMTFSDGLAAAVGNELNVDSSTGLTISLHDTSAGNTQETQDQYCRFINCGEDMINILDTRVDEYIGDNGVNSNTIRNTLYESSWCGIPQFGPNTLISDYLCNIYTSANGIASLDGAALGLCEYVAPSSSLDKRVLADISAWKLSETTTNDHSGDGTQPSIMKALAGIVSGDLTLHYLRWISSGNRQVLLEVAFWIGPQVGVQPAPDLLVLYSDSDHTAYPDRWVIFHLHIPLDRFADGADIVFNSRNAGGMQNYNARSQPVACQRSGRQVNRWYIGTDRTASIDAVPRPPGFSHAMNQWGIWLYNQGVFDLENLRYLWPSLNSDMGSSTDFSNTNVYRPKAYAFDYNWLPDGMLPTNFQATSPVTPSQ</sequence>
<dbReference type="PANTHER" id="PTHR11177:SF389">
    <property type="entry name" value="CHITINASE"/>
    <property type="match status" value="1"/>
</dbReference>
<dbReference type="InterPro" id="IPR050314">
    <property type="entry name" value="Glycosyl_Hydrlase_18"/>
</dbReference>
<keyword evidence="8" id="KW-1185">Reference proteome</keyword>
<feature type="disulfide bond" evidence="4">
    <location>
        <begin position="138"/>
        <end position="152"/>
    </location>
</feature>
<comment type="caution">
    <text evidence="7">The sequence shown here is derived from an EMBL/GenBank/DDBJ whole genome shotgun (WGS) entry which is preliminary data.</text>
</comment>
<dbReference type="Pfam" id="PF00704">
    <property type="entry name" value="Glyco_hydro_18"/>
    <property type="match status" value="1"/>
</dbReference>